<organism evidence="8 9">
    <name type="scientific">Neoroseomonas terrae</name>
    <dbReference type="NCBI Taxonomy" id="424799"/>
    <lineage>
        <taxon>Bacteria</taxon>
        <taxon>Pseudomonadati</taxon>
        <taxon>Pseudomonadota</taxon>
        <taxon>Alphaproteobacteria</taxon>
        <taxon>Acetobacterales</taxon>
        <taxon>Acetobacteraceae</taxon>
        <taxon>Neoroseomonas</taxon>
    </lineage>
</organism>
<evidence type="ECO:0000313" key="8">
    <source>
        <dbReference type="EMBL" id="MBR0651148.1"/>
    </source>
</evidence>
<gene>
    <name evidence="8" type="ORF">GXW78_15860</name>
</gene>
<keyword evidence="5" id="KW-0472">Membrane</keyword>
<feature type="region of interest" description="Disordered" evidence="4">
    <location>
        <begin position="510"/>
        <end position="540"/>
    </location>
</feature>
<dbReference type="SUPFAM" id="SSF58104">
    <property type="entry name" value="Methyl-accepting chemotaxis protein (MCP) signaling domain"/>
    <property type="match status" value="1"/>
</dbReference>
<dbReference type="InterPro" id="IPR004089">
    <property type="entry name" value="MCPsignal_dom"/>
</dbReference>
<accession>A0ABS5EJE2</accession>
<dbReference type="EMBL" id="JAAEDI010000016">
    <property type="protein sequence ID" value="MBR0651148.1"/>
    <property type="molecule type" value="Genomic_DNA"/>
</dbReference>
<dbReference type="Pfam" id="PF00015">
    <property type="entry name" value="MCPsignal"/>
    <property type="match status" value="1"/>
</dbReference>
<dbReference type="InterPro" id="IPR024478">
    <property type="entry name" value="HlyB_4HB_MCP"/>
</dbReference>
<keyword evidence="5" id="KW-0812">Transmembrane</keyword>
<dbReference type="PRINTS" id="PR00260">
    <property type="entry name" value="CHEMTRNSDUCR"/>
</dbReference>
<dbReference type="RefSeq" id="WP_211869816.1">
    <property type="nucleotide sequence ID" value="NZ_JAAEDI010000016.1"/>
</dbReference>
<dbReference type="InterPro" id="IPR004090">
    <property type="entry name" value="Chemotax_Me-accpt_rcpt"/>
</dbReference>
<dbReference type="Gene3D" id="1.10.287.950">
    <property type="entry name" value="Methyl-accepting chemotaxis protein"/>
    <property type="match status" value="1"/>
</dbReference>
<dbReference type="InterPro" id="IPR003660">
    <property type="entry name" value="HAMP_dom"/>
</dbReference>
<protein>
    <submittedName>
        <fullName evidence="8">HAMP domain-containing protein</fullName>
    </submittedName>
</protein>
<feature type="transmembrane region" description="Helical" evidence="5">
    <location>
        <begin position="188"/>
        <end position="208"/>
    </location>
</feature>
<dbReference type="PANTHER" id="PTHR32089">
    <property type="entry name" value="METHYL-ACCEPTING CHEMOTAXIS PROTEIN MCPB"/>
    <property type="match status" value="1"/>
</dbReference>
<feature type="domain" description="Methyl-accepting transducer" evidence="6">
    <location>
        <begin position="303"/>
        <end position="539"/>
    </location>
</feature>
<dbReference type="Gene3D" id="6.10.340.10">
    <property type="match status" value="1"/>
</dbReference>
<dbReference type="SMART" id="SM00304">
    <property type="entry name" value="HAMP"/>
    <property type="match status" value="1"/>
</dbReference>
<comment type="caution">
    <text evidence="8">The sequence shown here is derived from an EMBL/GenBank/DDBJ whole genome shotgun (WGS) entry which is preliminary data.</text>
</comment>
<dbReference type="PROSITE" id="PS50885">
    <property type="entry name" value="HAMP"/>
    <property type="match status" value="1"/>
</dbReference>
<feature type="domain" description="HAMP" evidence="7">
    <location>
        <begin position="210"/>
        <end position="263"/>
    </location>
</feature>
<keyword evidence="9" id="KW-1185">Reference proteome</keyword>
<evidence type="ECO:0000256" key="5">
    <source>
        <dbReference type="SAM" id="Phobius"/>
    </source>
</evidence>
<evidence type="ECO:0000256" key="4">
    <source>
        <dbReference type="SAM" id="MobiDB-lite"/>
    </source>
</evidence>
<keyword evidence="5" id="KW-1133">Transmembrane helix</keyword>
<comment type="similarity">
    <text evidence="2">Belongs to the methyl-accepting chemotaxis (MCP) protein family.</text>
</comment>
<evidence type="ECO:0000256" key="2">
    <source>
        <dbReference type="ARBA" id="ARBA00029447"/>
    </source>
</evidence>
<dbReference type="Pfam" id="PF00672">
    <property type="entry name" value="HAMP"/>
    <property type="match status" value="1"/>
</dbReference>
<name>A0ABS5EJE2_9PROT</name>
<evidence type="ECO:0000259" key="6">
    <source>
        <dbReference type="PROSITE" id="PS50111"/>
    </source>
</evidence>
<evidence type="ECO:0000313" key="9">
    <source>
        <dbReference type="Proteomes" id="UP000698752"/>
    </source>
</evidence>
<dbReference type="PANTHER" id="PTHR32089:SF112">
    <property type="entry name" value="LYSOZYME-LIKE PROTEIN-RELATED"/>
    <property type="match status" value="1"/>
</dbReference>
<proteinExistence type="inferred from homology"/>
<dbReference type="Pfam" id="PF12729">
    <property type="entry name" value="4HB_MCP_1"/>
    <property type="match status" value="1"/>
</dbReference>
<dbReference type="PROSITE" id="PS50111">
    <property type="entry name" value="CHEMOTAXIS_TRANSDUC_2"/>
    <property type="match status" value="1"/>
</dbReference>
<sequence>MLSSLSIRAKLLGGFGVVILLLCALGAGSLFATSSLRGSVDALAQNRVPSIRYLGAYSIALTQLRQTETTLQLFDDPADRAARMPRVAPLLQTMQRSWAAYEPLVSAGEERRLADEVRAQDAAYMPVHRELIALLAANDNAAALRVFMGSRQRYEGFVAAVEALSRFNAEQAGLEAEASERLSGRLNWGLIALMTAAVVIAIGIALLIGRSMASRVAHLAAAMGRLAQRDYGFTLTETHDQDEIGELARAVDTCRDGLKAADEIAARQRAAEQEAAERGRRIDTLVSAFDEEASDALRTVAAAATQLDATAKSMADTADDGTSQATAVAAATEQASANIQTVAASAEELAASIAEVARQVRGTAGITGRAADAARETDGTVRGLADAANRIGDVVRLISDIAGQTNLLALNATIEAARAGEAGKGFAVVASEVKQLAAQTARATEEIGQQISAIQAETTRTVDAIAGIAKTIEELNANTSQVAAASEEQAAATQEIGRAVAEAAMGTQDASRNAAGVKHGAERTGQSAGEVRGASAELSRQAERLRGRVGSFLAEIRAA</sequence>
<dbReference type="Proteomes" id="UP000698752">
    <property type="component" value="Unassembled WGS sequence"/>
</dbReference>
<dbReference type="SMART" id="SM00283">
    <property type="entry name" value="MA"/>
    <property type="match status" value="1"/>
</dbReference>
<evidence type="ECO:0000256" key="3">
    <source>
        <dbReference type="PROSITE-ProRule" id="PRU00284"/>
    </source>
</evidence>
<evidence type="ECO:0000256" key="1">
    <source>
        <dbReference type="ARBA" id="ARBA00023224"/>
    </source>
</evidence>
<keyword evidence="1 3" id="KW-0807">Transducer</keyword>
<reference evidence="9" key="1">
    <citation type="journal article" date="2021" name="Syst. Appl. Microbiol.">
        <title>Roseomonas hellenica sp. nov., isolated from roots of wild-growing Alkanna tinctoria.</title>
        <authorList>
            <person name="Rat A."/>
            <person name="Naranjo H.D."/>
            <person name="Lebbe L."/>
            <person name="Cnockaert M."/>
            <person name="Krigas N."/>
            <person name="Grigoriadou K."/>
            <person name="Maloupa E."/>
            <person name="Willems A."/>
        </authorList>
    </citation>
    <scope>NUCLEOTIDE SEQUENCE [LARGE SCALE GENOMIC DNA]</scope>
    <source>
        <strain evidence="9">LMG 31159</strain>
    </source>
</reference>
<evidence type="ECO:0000259" key="7">
    <source>
        <dbReference type="PROSITE" id="PS50885"/>
    </source>
</evidence>